<keyword evidence="6 7" id="KW-0413">Isomerase</keyword>
<dbReference type="NCBIfam" id="TIGR00419">
    <property type="entry name" value="tim"/>
    <property type="match status" value="1"/>
</dbReference>
<dbReference type="CDD" id="cd00311">
    <property type="entry name" value="TIM"/>
    <property type="match status" value="1"/>
</dbReference>
<dbReference type="GO" id="GO:0004807">
    <property type="term" value="F:triose-phosphate isomerase activity"/>
    <property type="evidence" value="ECO:0007669"/>
    <property type="project" value="UniProtKB-UniRule"/>
</dbReference>
<dbReference type="InterPro" id="IPR000652">
    <property type="entry name" value="Triosephosphate_isomerase"/>
</dbReference>
<evidence type="ECO:0000256" key="4">
    <source>
        <dbReference type="ARBA" id="ARBA00022490"/>
    </source>
</evidence>
<evidence type="ECO:0000313" key="9">
    <source>
        <dbReference type="Proteomes" id="UP001169760"/>
    </source>
</evidence>
<dbReference type="HAMAP" id="MF_00147_B">
    <property type="entry name" value="TIM_B"/>
    <property type="match status" value="1"/>
</dbReference>
<dbReference type="PANTHER" id="PTHR21139:SF42">
    <property type="entry name" value="TRIOSEPHOSPHATE ISOMERASE"/>
    <property type="match status" value="1"/>
</dbReference>
<evidence type="ECO:0000256" key="6">
    <source>
        <dbReference type="HAMAP-Rule" id="MF_00147"/>
    </source>
</evidence>
<comment type="function">
    <text evidence="6">Involved in the gluconeogenesis. Catalyzes stereospecifically the conversion of dihydroxyacetone phosphate (DHAP) to D-glyceraldehyde-3-phosphate (G3P).</text>
</comment>
<dbReference type="GO" id="GO:0019563">
    <property type="term" value="P:glycerol catabolic process"/>
    <property type="evidence" value="ECO:0007669"/>
    <property type="project" value="TreeGrafter"/>
</dbReference>
<organism evidence="8 9">
    <name type="scientific">Saccharophagus degradans</name>
    <dbReference type="NCBI Taxonomy" id="86304"/>
    <lineage>
        <taxon>Bacteria</taxon>
        <taxon>Pseudomonadati</taxon>
        <taxon>Pseudomonadota</taxon>
        <taxon>Gammaproteobacteria</taxon>
        <taxon>Cellvibrionales</taxon>
        <taxon>Cellvibrionaceae</taxon>
        <taxon>Saccharophagus</taxon>
    </lineage>
</organism>
<evidence type="ECO:0000256" key="3">
    <source>
        <dbReference type="ARBA" id="ARBA00022432"/>
    </source>
</evidence>
<evidence type="ECO:0000256" key="7">
    <source>
        <dbReference type="RuleBase" id="RU363013"/>
    </source>
</evidence>
<dbReference type="GO" id="GO:0005829">
    <property type="term" value="C:cytosol"/>
    <property type="evidence" value="ECO:0007669"/>
    <property type="project" value="TreeGrafter"/>
</dbReference>
<dbReference type="AlphaFoldDB" id="A0AAW7X1Z1"/>
<feature type="active site" description="Proton acceptor" evidence="6">
    <location>
        <position position="169"/>
    </location>
</feature>
<dbReference type="GO" id="GO:0006096">
    <property type="term" value="P:glycolytic process"/>
    <property type="evidence" value="ECO:0007669"/>
    <property type="project" value="UniProtKB-UniRule"/>
</dbReference>
<sequence length="251" mass="26085">MGVKSKIVIGNWKMNGSAELVESFTRTMLDNQAAYAGIRVVLCPPFTLLQAMADALEGGPILLGAQNVSEFEQGAHTGEISAPMLASMGTKMVIIGHSERRASRGENDRIIAAKVKQALSVGMVPVLCVGETAEEKARGDSEAVVWQQLSVVLHAIGSELFGQLIVAYEPIWAIGSGSTASTDDILTITTAIHAKLAQLGIQLPLLYGGSVNAGNAAQISSLPTISGLLVGGASLQADQFLLLCSNTAKGA</sequence>
<gene>
    <name evidence="6 8" type="primary">tpiA</name>
    <name evidence="8" type="ORF">Q4521_02630</name>
</gene>
<accession>A0AAW7X1Z1</accession>
<dbReference type="RefSeq" id="WP_216063738.1">
    <property type="nucleotide sequence ID" value="NZ_JAHKPP010000023.1"/>
</dbReference>
<evidence type="ECO:0000313" key="8">
    <source>
        <dbReference type="EMBL" id="MDO6421359.1"/>
    </source>
</evidence>
<comment type="caution">
    <text evidence="8">The sequence shown here is derived from an EMBL/GenBank/DDBJ whole genome shotgun (WGS) entry which is preliminary data.</text>
</comment>
<feature type="binding site" evidence="6">
    <location>
        <begin position="231"/>
        <end position="232"/>
    </location>
    <ligand>
        <name>substrate</name>
    </ligand>
</feature>
<reference evidence="8" key="1">
    <citation type="submission" date="2023-07" db="EMBL/GenBank/DDBJ databases">
        <title>Genome content predicts the carbon catabolic preferences of heterotrophic bacteria.</title>
        <authorList>
            <person name="Gralka M."/>
        </authorList>
    </citation>
    <scope>NUCLEOTIDE SEQUENCE</scope>
    <source>
        <strain evidence="8">I3M17_2</strain>
    </source>
</reference>
<feature type="binding site" evidence="6">
    <location>
        <position position="210"/>
    </location>
    <ligand>
        <name>substrate</name>
    </ligand>
</feature>
<dbReference type="EMBL" id="JAUOPB010000002">
    <property type="protein sequence ID" value="MDO6421359.1"/>
    <property type="molecule type" value="Genomic_DNA"/>
</dbReference>
<dbReference type="Proteomes" id="UP001169760">
    <property type="component" value="Unassembled WGS sequence"/>
</dbReference>
<comment type="pathway">
    <text evidence="6 7">Carbohydrate biosynthesis; gluconeogenesis.</text>
</comment>
<evidence type="ECO:0000256" key="5">
    <source>
        <dbReference type="ARBA" id="ARBA00023152"/>
    </source>
</evidence>
<dbReference type="Pfam" id="PF00121">
    <property type="entry name" value="TIM"/>
    <property type="match status" value="1"/>
</dbReference>
<dbReference type="PANTHER" id="PTHR21139">
    <property type="entry name" value="TRIOSEPHOSPHATE ISOMERASE"/>
    <property type="match status" value="1"/>
</dbReference>
<comment type="subunit">
    <text evidence="6 7">Homodimer.</text>
</comment>
<proteinExistence type="inferred from homology"/>
<comment type="similarity">
    <text evidence="2 6 7">Belongs to the triosephosphate isomerase family.</text>
</comment>
<dbReference type="InterPro" id="IPR022896">
    <property type="entry name" value="TrioseP_Isoase_bac/euk"/>
</dbReference>
<dbReference type="GO" id="GO:0006094">
    <property type="term" value="P:gluconeogenesis"/>
    <property type="evidence" value="ECO:0007669"/>
    <property type="project" value="UniProtKB-UniRule"/>
</dbReference>
<comment type="pathway">
    <text evidence="1">Carbohydrate metabolism; erythritol degradation.</text>
</comment>
<feature type="binding site" evidence="6">
    <location>
        <position position="175"/>
    </location>
    <ligand>
        <name>substrate</name>
    </ligand>
</feature>
<feature type="active site" description="Electrophile" evidence="6">
    <location>
        <position position="97"/>
    </location>
</feature>
<feature type="binding site" evidence="6">
    <location>
        <begin position="11"/>
        <end position="13"/>
    </location>
    <ligand>
        <name>substrate</name>
    </ligand>
</feature>
<dbReference type="EC" id="5.3.1.1" evidence="6 7"/>
<dbReference type="PROSITE" id="PS51440">
    <property type="entry name" value="TIM_2"/>
    <property type="match status" value="1"/>
</dbReference>
<comment type="pathway">
    <text evidence="6 7">Carbohydrate degradation; glycolysis; D-glyceraldehyde 3-phosphate from glycerone phosphate: step 1/1.</text>
</comment>
<keyword evidence="5 6" id="KW-0324">Glycolysis</keyword>
<evidence type="ECO:0000256" key="2">
    <source>
        <dbReference type="ARBA" id="ARBA00007422"/>
    </source>
</evidence>
<comment type="catalytic activity">
    <reaction evidence="6 7">
        <text>D-glyceraldehyde 3-phosphate = dihydroxyacetone phosphate</text>
        <dbReference type="Rhea" id="RHEA:18585"/>
        <dbReference type="ChEBI" id="CHEBI:57642"/>
        <dbReference type="ChEBI" id="CHEBI:59776"/>
        <dbReference type="EC" id="5.3.1.1"/>
    </reaction>
</comment>
<keyword evidence="4 6" id="KW-0963">Cytoplasm</keyword>
<dbReference type="PROSITE" id="PS00171">
    <property type="entry name" value="TIM_1"/>
    <property type="match status" value="1"/>
</dbReference>
<keyword evidence="3 6" id="KW-0312">Gluconeogenesis</keyword>
<name>A0AAW7X1Z1_9GAMM</name>
<dbReference type="GO" id="GO:0046166">
    <property type="term" value="P:glyceraldehyde-3-phosphate biosynthetic process"/>
    <property type="evidence" value="ECO:0007669"/>
    <property type="project" value="TreeGrafter"/>
</dbReference>
<evidence type="ECO:0000256" key="1">
    <source>
        <dbReference type="ARBA" id="ARBA00004939"/>
    </source>
</evidence>
<protein>
    <recommendedName>
        <fullName evidence="6 7">Triosephosphate isomerase</fullName>
        <shortName evidence="6">TIM</shortName>
        <shortName evidence="6">TPI</shortName>
        <ecNumber evidence="6 7">5.3.1.1</ecNumber>
    </recommendedName>
    <alternativeName>
        <fullName evidence="6">Triose-phosphate isomerase</fullName>
    </alternativeName>
</protein>
<comment type="subcellular location">
    <subcellularLocation>
        <location evidence="6 7">Cytoplasm</location>
    </subcellularLocation>
</comment>
<dbReference type="InterPro" id="IPR020861">
    <property type="entry name" value="Triosephosphate_isomerase_AS"/>
</dbReference>